<protein>
    <recommendedName>
        <fullName evidence="4 10">4-alpha-glucanotransferase</fullName>
        <ecNumber evidence="3 10">2.4.1.25</ecNumber>
    </recommendedName>
    <alternativeName>
        <fullName evidence="8 10">Amylomaltase</fullName>
    </alternativeName>
    <alternativeName>
        <fullName evidence="9 10">Disproportionating enzyme</fullName>
    </alternativeName>
</protein>
<dbReference type="EMBL" id="PVTE01000006">
    <property type="protein sequence ID" value="PRY41106.1"/>
    <property type="molecule type" value="Genomic_DNA"/>
</dbReference>
<dbReference type="NCBIfam" id="NF011080">
    <property type="entry name" value="PRK14508.1-3"/>
    <property type="match status" value="1"/>
</dbReference>
<comment type="catalytic activity">
    <reaction evidence="1 10">
        <text>Transfers a segment of a (1-&gt;4)-alpha-D-glucan to a new position in an acceptor, which may be glucose or a (1-&gt;4)-alpha-D-glucan.</text>
        <dbReference type="EC" id="2.4.1.25"/>
    </reaction>
</comment>
<dbReference type="SUPFAM" id="SSF51445">
    <property type="entry name" value="(Trans)glycosidases"/>
    <property type="match status" value="1"/>
</dbReference>
<dbReference type="PANTHER" id="PTHR32438:SF5">
    <property type="entry name" value="4-ALPHA-GLUCANOTRANSFERASE DPE1, CHLOROPLASTIC_AMYLOPLASTIC"/>
    <property type="match status" value="1"/>
</dbReference>
<dbReference type="EC" id="2.4.1.25" evidence="3 10"/>
<gene>
    <name evidence="11" type="ORF">CLV58_106293</name>
</gene>
<evidence type="ECO:0000256" key="5">
    <source>
        <dbReference type="ARBA" id="ARBA00022676"/>
    </source>
</evidence>
<dbReference type="InterPro" id="IPR017853">
    <property type="entry name" value="GH"/>
</dbReference>
<evidence type="ECO:0000313" key="11">
    <source>
        <dbReference type="EMBL" id="PRY41106.1"/>
    </source>
</evidence>
<proteinExistence type="inferred from homology"/>
<organism evidence="11 12">
    <name type="scientific">Spirosoma oryzae</name>
    <dbReference type="NCBI Taxonomy" id="1469603"/>
    <lineage>
        <taxon>Bacteria</taxon>
        <taxon>Pseudomonadati</taxon>
        <taxon>Bacteroidota</taxon>
        <taxon>Cytophagia</taxon>
        <taxon>Cytophagales</taxon>
        <taxon>Cytophagaceae</taxon>
        <taxon>Spirosoma</taxon>
    </lineage>
</organism>
<dbReference type="NCBIfam" id="TIGR00217">
    <property type="entry name" value="malQ"/>
    <property type="match status" value="1"/>
</dbReference>
<evidence type="ECO:0000313" key="12">
    <source>
        <dbReference type="Proteomes" id="UP000238375"/>
    </source>
</evidence>
<dbReference type="InterPro" id="IPR003385">
    <property type="entry name" value="Glyco_hydro_77"/>
</dbReference>
<dbReference type="GO" id="GO:0004134">
    <property type="term" value="F:4-alpha-glucanotransferase activity"/>
    <property type="evidence" value="ECO:0007669"/>
    <property type="project" value="UniProtKB-EC"/>
</dbReference>
<keyword evidence="6 10" id="KW-0808">Transferase</keyword>
<dbReference type="RefSeq" id="WP_106137521.1">
    <property type="nucleotide sequence ID" value="NZ_PVTE01000006.1"/>
</dbReference>
<reference evidence="11 12" key="1">
    <citation type="submission" date="2018-03" db="EMBL/GenBank/DDBJ databases">
        <title>Genomic Encyclopedia of Archaeal and Bacterial Type Strains, Phase II (KMG-II): from individual species to whole genera.</title>
        <authorList>
            <person name="Goeker M."/>
        </authorList>
    </citation>
    <scope>NUCLEOTIDE SEQUENCE [LARGE SCALE GENOMIC DNA]</scope>
    <source>
        <strain evidence="11 12">DSM 28354</strain>
    </source>
</reference>
<keyword evidence="5 10" id="KW-0328">Glycosyltransferase</keyword>
<evidence type="ECO:0000256" key="8">
    <source>
        <dbReference type="ARBA" id="ARBA00031423"/>
    </source>
</evidence>
<evidence type="ECO:0000256" key="2">
    <source>
        <dbReference type="ARBA" id="ARBA00005684"/>
    </source>
</evidence>
<evidence type="ECO:0000256" key="10">
    <source>
        <dbReference type="RuleBase" id="RU361207"/>
    </source>
</evidence>
<dbReference type="Gene3D" id="3.20.20.80">
    <property type="entry name" value="Glycosidases"/>
    <property type="match status" value="1"/>
</dbReference>
<dbReference type="Proteomes" id="UP000238375">
    <property type="component" value="Unassembled WGS sequence"/>
</dbReference>
<dbReference type="PANTHER" id="PTHR32438">
    <property type="entry name" value="4-ALPHA-GLUCANOTRANSFERASE DPE1, CHLOROPLASTIC/AMYLOPLASTIC"/>
    <property type="match status" value="1"/>
</dbReference>
<keyword evidence="7 10" id="KW-0119">Carbohydrate metabolism</keyword>
<comment type="caution">
    <text evidence="11">The sequence shown here is derived from an EMBL/GenBank/DDBJ whole genome shotgun (WGS) entry which is preliminary data.</text>
</comment>
<dbReference type="OrthoDB" id="9811841at2"/>
<evidence type="ECO:0000256" key="1">
    <source>
        <dbReference type="ARBA" id="ARBA00000439"/>
    </source>
</evidence>
<evidence type="ECO:0000256" key="7">
    <source>
        <dbReference type="ARBA" id="ARBA00023277"/>
    </source>
</evidence>
<evidence type="ECO:0000256" key="3">
    <source>
        <dbReference type="ARBA" id="ARBA00012560"/>
    </source>
</evidence>
<dbReference type="GO" id="GO:0005975">
    <property type="term" value="P:carbohydrate metabolic process"/>
    <property type="evidence" value="ECO:0007669"/>
    <property type="project" value="InterPro"/>
</dbReference>
<dbReference type="AlphaFoldDB" id="A0A2T0T617"/>
<sequence length="523" mass="59813">MLQQRSSGLLLHITSLPSAHGVGDLGPEAYRFADFLESAGQTYWQILPLTPVDPGAGFSPYSSPSAFAGNVLMISLEKLAEEGLLREEDLTTLHEKPLEDVTLSEPSAGDPAVLAGPLVLAPSTLHAAWLKKRPLLEQAAETFRRDASIARQADYVQFIERQAHWLDDYALFSALQEDTGEPFWLRWPEELVRRDPDAISQHTERLRDKIELIKIQQFFFFGQWNELIYYCYARKIHLIGDIPIYVQFNSADVWANPTMFKLDENLQPLYVAGAPPDYFSEYGQRWGNPIYDWEEHERTGFAWWMRRMRHQMSLYSLTRLDHFLGFAVYWEIPASEPTAKVGEWVKAPIEAFMHAMYRQFVTLPIIAEDLGARTADVQPHLRHYGIPGMRVIQFGFGEDLPTSSHIVHNHAENFVVYSGTHDNNTTLGWFRESSEAVCERLNDYMGFPVTTENVVDQVCRLTMQSVARLAIIPVQDLLKLDETNRMNTPGLGGRSWQWRLQPDQLTPEAAEWLLKLTKMTGRG</sequence>
<name>A0A2T0T617_9BACT</name>
<comment type="similarity">
    <text evidence="2 10">Belongs to the disproportionating enzyme family.</text>
</comment>
<keyword evidence="12" id="KW-1185">Reference proteome</keyword>
<evidence type="ECO:0000256" key="4">
    <source>
        <dbReference type="ARBA" id="ARBA00020295"/>
    </source>
</evidence>
<dbReference type="Pfam" id="PF02446">
    <property type="entry name" value="Glyco_hydro_77"/>
    <property type="match status" value="1"/>
</dbReference>
<evidence type="ECO:0000256" key="9">
    <source>
        <dbReference type="ARBA" id="ARBA00031501"/>
    </source>
</evidence>
<evidence type="ECO:0000256" key="6">
    <source>
        <dbReference type="ARBA" id="ARBA00022679"/>
    </source>
</evidence>
<accession>A0A2T0T617</accession>